<sequence length="63" mass="7425">MVGRIHYLSCFSDIRQLMAIMTFLKTGMMMRLVIAATRPTTLMTLVMRNFYKRCHRGTRRLSP</sequence>
<organism evidence="2">
    <name type="scientific">Arundo donax</name>
    <name type="common">Giant reed</name>
    <name type="synonym">Donax arundinaceus</name>
    <dbReference type="NCBI Taxonomy" id="35708"/>
    <lineage>
        <taxon>Eukaryota</taxon>
        <taxon>Viridiplantae</taxon>
        <taxon>Streptophyta</taxon>
        <taxon>Embryophyta</taxon>
        <taxon>Tracheophyta</taxon>
        <taxon>Spermatophyta</taxon>
        <taxon>Magnoliopsida</taxon>
        <taxon>Liliopsida</taxon>
        <taxon>Poales</taxon>
        <taxon>Poaceae</taxon>
        <taxon>PACMAD clade</taxon>
        <taxon>Arundinoideae</taxon>
        <taxon>Arundineae</taxon>
        <taxon>Arundo</taxon>
    </lineage>
</organism>
<keyword evidence="1" id="KW-0472">Membrane</keyword>
<evidence type="ECO:0000313" key="2">
    <source>
        <dbReference type="EMBL" id="JAD40867.1"/>
    </source>
</evidence>
<proteinExistence type="predicted"/>
<protein>
    <submittedName>
        <fullName evidence="2">Uncharacterized protein</fullName>
    </submittedName>
</protein>
<keyword evidence="1" id="KW-1133">Transmembrane helix</keyword>
<accession>A0A0A9A1E7</accession>
<reference evidence="2" key="1">
    <citation type="submission" date="2014-09" db="EMBL/GenBank/DDBJ databases">
        <authorList>
            <person name="Magalhaes I.L.F."/>
            <person name="Oliveira U."/>
            <person name="Santos F.R."/>
            <person name="Vidigal T.H.D.A."/>
            <person name="Brescovit A.D."/>
            <person name="Santos A.J."/>
        </authorList>
    </citation>
    <scope>NUCLEOTIDE SEQUENCE</scope>
    <source>
        <tissue evidence="2">Shoot tissue taken approximately 20 cm above the soil surface</tissue>
    </source>
</reference>
<keyword evidence="1" id="KW-0812">Transmembrane</keyword>
<name>A0A0A9A1E7_ARUDO</name>
<reference evidence="2" key="2">
    <citation type="journal article" date="2015" name="Data Brief">
        <title>Shoot transcriptome of the giant reed, Arundo donax.</title>
        <authorList>
            <person name="Barrero R.A."/>
            <person name="Guerrero F.D."/>
            <person name="Moolhuijzen P."/>
            <person name="Goolsby J.A."/>
            <person name="Tidwell J."/>
            <person name="Bellgard S.E."/>
            <person name="Bellgard M.I."/>
        </authorList>
    </citation>
    <scope>NUCLEOTIDE SEQUENCE</scope>
    <source>
        <tissue evidence="2">Shoot tissue taken approximately 20 cm above the soil surface</tissue>
    </source>
</reference>
<dbReference type="EMBL" id="GBRH01257028">
    <property type="protein sequence ID" value="JAD40867.1"/>
    <property type="molecule type" value="Transcribed_RNA"/>
</dbReference>
<feature type="transmembrane region" description="Helical" evidence="1">
    <location>
        <begin position="28"/>
        <end position="51"/>
    </location>
</feature>
<dbReference type="AlphaFoldDB" id="A0A0A9A1E7"/>
<evidence type="ECO:0000256" key="1">
    <source>
        <dbReference type="SAM" id="Phobius"/>
    </source>
</evidence>